<feature type="region of interest" description="Disordered" evidence="1">
    <location>
        <begin position="1"/>
        <end position="24"/>
    </location>
</feature>
<accession>A0A851BU28</accession>
<feature type="non-terminal residue" evidence="2">
    <location>
        <position position="1"/>
    </location>
</feature>
<dbReference type="Proteomes" id="UP000631391">
    <property type="component" value="Unassembled WGS sequence"/>
</dbReference>
<evidence type="ECO:0000313" key="3">
    <source>
        <dbReference type="Proteomes" id="UP000631391"/>
    </source>
</evidence>
<reference evidence="2" key="1">
    <citation type="submission" date="2019-10" db="EMBL/GenBank/DDBJ databases">
        <title>Bird 10,000 Genomes (B10K) Project - Family phase.</title>
        <authorList>
            <person name="Zhang G."/>
        </authorList>
    </citation>
    <scope>NUCLEOTIDE SEQUENCE</scope>
    <source>
        <strain evidence="2">B10K-DU-012-30</strain>
        <tissue evidence="2">Muscle</tissue>
    </source>
</reference>
<dbReference type="AlphaFoldDB" id="A0A851BU28"/>
<protein>
    <submittedName>
        <fullName evidence="2">ITA10 protein</fullName>
    </submittedName>
</protein>
<evidence type="ECO:0000256" key="1">
    <source>
        <dbReference type="SAM" id="MobiDB-lite"/>
    </source>
</evidence>
<sequence>SHSNLQRYEVQPLGTSGRGAGPEFSTTVKVRNLGCYPLQNVTLHMALPALGRRRAALLSVTRVLAENASCVLQPPGEGARLVPVPPEDLLQVDR</sequence>
<organism evidence="2 3">
    <name type="scientific">Picathartes gymnocephalus</name>
    <name type="common">White-necked rockfowl</name>
    <dbReference type="NCBI Taxonomy" id="175131"/>
    <lineage>
        <taxon>Eukaryota</taxon>
        <taxon>Metazoa</taxon>
        <taxon>Chordata</taxon>
        <taxon>Craniata</taxon>
        <taxon>Vertebrata</taxon>
        <taxon>Euteleostomi</taxon>
        <taxon>Archelosauria</taxon>
        <taxon>Archosauria</taxon>
        <taxon>Dinosauria</taxon>
        <taxon>Saurischia</taxon>
        <taxon>Theropoda</taxon>
        <taxon>Coelurosauria</taxon>
        <taxon>Aves</taxon>
        <taxon>Neognathae</taxon>
        <taxon>Neoaves</taxon>
        <taxon>Telluraves</taxon>
        <taxon>Australaves</taxon>
        <taxon>Passeriformes</taxon>
        <taxon>Picathartidae</taxon>
        <taxon>Picathartes</taxon>
    </lineage>
</organism>
<proteinExistence type="predicted"/>
<dbReference type="OrthoDB" id="5317514at2759"/>
<dbReference type="EMBL" id="WEKY01059818">
    <property type="protein sequence ID" value="NWI47765.1"/>
    <property type="molecule type" value="Genomic_DNA"/>
</dbReference>
<comment type="caution">
    <text evidence="2">The sequence shown here is derived from an EMBL/GenBank/DDBJ whole genome shotgun (WGS) entry which is preliminary data.</text>
</comment>
<keyword evidence="3" id="KW-1185">Reference proteome</keyword>
<name>A0A851BU28_PICGY</name>
<feature type="non-terminal residue" evidence="2">
    <location>
        <position position="94"/>
    </location>
</feature>
<gene>
    <name evidence="2" type="primary">Itga10_1</name>
    <name evidence="2" type="ORF">PICGYM_R14506</name>
</gene>
<evidence type="ECO:0000313" key="2">
    <source>
        <dbReference type="EMBL" id="NWI47765.1"/>
    </source>
</evidence>